<dbReference type="AlphaFoldDB" id="A0A238K4K0"/>
<keyword evidence="7" id="KW-1185">Reference proteome</keyword>
<proteinExistence type="predicted"/>
<dbReference type="GO" id="GO:0008745">
    <property type="term" value="F:N-acetylmuramoyl-L-alanine amidase activity"/>
    <property type="evidence" value="ECO:0007669"/>
    <property type="project" value="UniProtKB-EC"/>
</dbReference>
<dbReference type="EC" id="3.5.1.28" evidence="2"/>
<organism evidence="6 7">
    <name type="scientific">Octadecabacter ascidiaceicola</name>
    <dbReference type="NCBI Taxonomy" id="1655543"/>
    <lineage>
        <taxon>Bacteria</taxon>
        <taxon>Pseudomonadati</taxon>
        <taxon>Pseudomonadota</taxon>
        <taxon>Alphaproteobacteria</taxon>
        <taxon>Rhodobacterales</taxon>
        <taxon>Roseobacteraceae</taxon>
        <taxon>Octadecabacter</taxon>
    </lineage>
</organism>
<dbReference type="CDD" id="cd06583">
    <property type="entry name" value="PGRP"/>
    <property type="match status" value="1"/>
</dbReference>
<dbReference type="InterPro" id="IPR051206">
    <property type="entry name" value="NAMLAA_amidase_2"/>
</dbReference>
<evidence type="ECO:0000256" key="2">
    <source>
        <dbReference type="ARBA" id="ARBA00011901"/>
    </source>
</evidence>
<sequence>MGPASVPRVRDWQLSLSLSPNFGERRDGATPDIIVLHYTAMPDWCAARDWLCNPEAEVSAHYIISEQGNVVQMVAEDQRAWHAGAGSWGDITDVNSRSIGIELNNTGSAPFAAPLMDALERLLPEIMTRWAIPPERVIAHSDLAPGRKIDPGAKFDWARLVHAGLAVAASPPAAIAANEDALLRDLSAVGYGAGVSTDVLLAAFRLRHRQGHEGPLDGWDCAIAADLAQRFPIDRSALTS</sequence>
<evidence type="ECO:0000256" key="3">
    <source>
        <dbReference type="ARBA" id="ARBA00022801"/>
    </source>
</evidence>
<accession>A0A238K4K0</accession>
<dbReference type="InterPro" id="IPR002502">
    <property type="entry name" value="Amidase_domain"/>
</dbReference>
<evidence type="ECO:0000256" key="1">
    <source>
        <dbReference type="ARBA" id="ARBA00001561"/>
    </source>
</evidence>
<dbReference type="InterPro" id="IPR036505">
    <property type="entry name" value="Amidase/PGRP_sf"/>
</dbReference>
<feature type="domain" description="N-acetylmuramoyl-L-alanine amidase" evidence="5">
    <location>
        <begin position="19"/>
        <end position="152"/>
    </location>
</feature>
<dbReference type="EMBL" id="FXYD01000002">
    <property type="protein sequence ID" value="SMX37324.1"/>
    <property type="molecule type" value="Genomic_DNA"/>
</dbReference>
<keyword evidence="4" id="KW-0961">Cell wall biogenesis/degradation</keyword>
<dbReference type="Gene3D" id="3.40.80.10">
    <property type="entry name" value="Peptidoglycan recognition protein-like"/>
    <property type="match status" value="1"/>
</dbReference>
<evidence type="ECO:0000313" key="6">
    <source>
        <dbReference type="EMBL" id="SMX37324.1"/>
    </source>
</evidence>
<evidence type="ECO:0000259" key="5">
    <source>
        <dbReference type="SMART" id="SM00644"/>
    </source>
</evidence>
<protein>
    <recommendedName>
        <fullName evidence="2">N-acetylmuramoyl-L-alanine amidase</fullName>
        <ecNumber evidence="2">3.5.1.28</ecNumber>
    </recommendedName>
</protein>
<evidence type="ECO:0000256" key="4">
    <source>
        <dbReference type="ARBA" id="ARBA00023316"/>
    </source>
</evidence>
<gene>
    <name evidence="6" type="primary">amiD</name>
    <name evidence="6" type="ORF">OCA8868_01390</name>
</gene>
<dbReference type="SMART" id="SM00644">
    <property type="entry name" value="Ami_2"/>
    <property type="match status" value="1"/>
</dbReference>
<comment type="catalytic activity">
    <reaction evidence="1">
        <text>Hydrolyzes the link between N-acetylmuramoyl residues and L-amino acid residues in certain cell-wall glycopeptides.</text>
        <dbReference type="EC" id="3.5.1.28"/>
    </reaction>
</comment>
<dbReference type="GO" id="GO:0009253">
    <property type="term" value="P:peptidoglycan catabolic process"/>
    <property type="evidence" value="ECO:0007669"/>
    <property type="project" value="InterPro"/>
</dbReference>
<dbReference type="GO" id="GO:0071555">
    <property type="term" value="P:cell wall organization"/>
    <property type="evidence" value="ECO:0007669"/>
    <property type="project" value="UniProtKB-KW"/>
</dbReference>
<dbReference type="Pfam" id="PF01510">
    <property type="entry name" value="Amidase_2"/>
    <property type="match status" value="1"/>
</dbReference>
<name>A0A238K4K0_9RHOB</name>
<dbReference type="GO" id="GO:0019867">
    <property type="term" value="C:outer membrane"/>
    <property type="evidence" value="ECO:0007669"/>
    <property type="project" value="TreeGrafter"/>
</dbReference>
<dbReference type="GO" id="GO:0009254">
    <property type="term" value="P:peptidoglycan turnover"/>
    <property type="evidence" value="ECO:0007669"/>
    <property type="project" value="TreeGrafter"/>
</dbReference>
<reference evidence="7" key="1">
    <citation type="submission" date="2017-05" db="EMBL/GenBank/DDBJ databases">
        <authorList>
            <person name="Rodrigo-Torres L."/>
            <person name="Arahal R. D."/>
            <person name="Lucena T."/>
        </authorList>
    </citation>
    <scope>NUCLEOTIDE SEQUENCE [LARGE SCALE GENOMIC DNA]</scope>
    <source>
        <strain evidence="7">CECT 8868</strain>
    </source>
</reference>
<dbReference type="PANTHER" id="PTHR30417:SF1">
    <property type="entry name" value="N-ACETYLMURAMOYL-L-ALANINE AMIDASE AMID"/>
    <property type="match status" value="1"/>
</dbReference>
<dbReference type="SUPFAM" id="SSF55846">
    <property type="entry name" value="N-acetylmuramoyl-L-alanine amidase-like"/>
    <property type="match status" value="1"/>
</dbReference>
<keyword evidence="3 6" id="KW-0378">Hydrolase</keyword>
<dbReference type="Proteomes" id="UP000203464">
    <property type="component" value="Unassembled WGS sequence"/>
</dbReference>
<dbReference type="PANTHER" id="PTHR30417">
    <property type="entry name" value="N-ACETYLMURAMOYL-L-ALANINE AMIDASE AMID"/>
    <property type="match status" value="1"/>
</dbReference>
<evidence type="ECO:0000313" key="7">
    <source>
        <dbReference type="Proteomes" id="UP000203464"/>
    </source>
</evidence>